<organism evidence="3 4">
    <name type="scientific">Peptoniphilus harei</name>
    <dbReference type="NCBI Taxonomy" id="54005"/>
    <lineage>
        <taxon>Bacteria</taxon>
        <taxon>Bacillati</taxon>
        <taxon>Bacillota</taxon>
        <taxon>Tissierellia</taxon>
        <taxon>Tissierellales</taxon>
        <taxon>Peptoniphilaceae</taxon>
        <taxon>Peptoniphilus</taxon>
    </lineage>
</organism>
<dbReference type="GO" id="GO:0005829">
    <property type="term" value="C:cytosol"/>
    <property type="evidence" value="ECO:0007669"/>
    <property type="project" value="TreeGrafter"/>
</dbReference>
<dbReference type="Gene3D" id="1.10.275.10">
    <property type="entry name" value="Fumarase/aspartase (N-terminal domain)"/>
    <property type="match status" value="1"/>
</dbReference>
<sequence>MGKKLHTARSRNDQCALDLKLYSKKVLAEINKDLKNLIKAIISLAEENKNTIMPGLPTCNMHKLLALLIISLPMVRCLKKILRG</sequence>
<dbReference type="InterPro" id="IPR008948">
    <property type="entry name" value="L-Aspartase-like"/>
</dbReference>
<name>A0A2X1WZF4_9FIRM</name>
<dbReference type="GO" id="GO:0042450">
    <property type="term" value="P:L-arginine biosynthetic process via ornithine"/>
    <property type="evidence" value="ECO:0007669"/>
    <property type="project" value="InterPro"/>
</dbReference>
<dbReference type="AlphaFoldDB" id="A0A2X1WZF4"/>
<dbReference type="InterPro" id="IPR022761">
    <property type="entry name" value="Fumarate_lyase_N"/>
</dbReference>
<dbReference type="RefSeq" id="WP_256584712.1">
    <property type="nucleotide sequence ID" value="NZ_UATM01000014.1"/>
</dbReference>
<dbReference type="EC" id="4.3.2.1" evidence="3"/>
<dbReference type="PRINTS" id="PR00145">
    <property type="entry name" value="ARGSUCLYASE"/>
</dbReference>
<dbReference type="Gene3D" id="1.20.200.10">
    <property type="entry name" value="Fumarase/aspartase (Central domain)"/>
    <property type="match status" value="1"/>
</dbReference>
<dbReference type="InterPro" id="IPR024083">
    <property type="entry name" value="Fumarase/histidase_N"/>
</dbReference>
<dbReference type="Proteomes" id="UP000250070">
    <property type="component" value="Unassembled WGS sequence"/>
</dbReference>
<dbReference type="PANTHER" id="PTHR43814:SF1">
    <property type="entry name" value="ARGININOSUCCINATE LYASE"/>
    <property type="match status" value="1"/>
</dbReference>
<evidence type="ECO:0000313" key="4">
    <source>
        <dbReference type="Proteomes" id="UP000250070"/>
    </source>
</evidence>
<reference evidence="3 4" key="1">
    <citation type="submission" date="2018-06" db="EMBL/GenBank/DDBJ databases">
        <authorList>
            <consortium name="Pathogen Informatics"/>
            <person name="Doyle S."/>
        </authorList>
    </citation>
    <scope>NUCLEOTIDE SEQUENCE [LARGE SCALE GENOMIC DNA]</scope>
    <source>
        <strain evidence="3 4">NCTC13076</strain>
    </source>
</reference>
<protein>
    <submittedName>
        <fullName evidence="3">Argininosuccinate lyase</fullName>
        <ecNumber evidence="3">4.3.2.1</ecNumber>
    </submittedName>
</protein>
<feature type="domain" description="Fumarate lyase N-terminal" evidence="2">
    <location>
        <begin position="2"/>
        <end position="55"/>
    </location>
</feature>
<keyword evidence="1 3" id="KW-0456">Lyase</keyword>
<dbReference type="PANTHER" id="PTHR43814">
    <property type="entry name" value="ARGININOSUCCINATE LYASE"/>
    <property type="match status" value="1"/>
</dbReference>
<dbReference type="EMBL" id="UATM01000014">
    <property type="protein sequence ID" value="SPY36237.1"/>
    <property type="molecule type" value="Genomic_DNA"/>
</dbReference>
<evidence type="ECO:0000313" key="3">
    <source>
        <dbReference type="EMBL" id="SPY36237.1"/>
    </source>
</evidence>
<dbReference type="InterPro" id="IPR009049">
    <property type="entry name" value="Argininosuccinate_lyase"/>
</dbReference>
<dbReference type="SUPFAM" id="SSF48557">
    <property type="entry name" value="L-aspartase-like"/>
    <property type="match status" value="1"/>
</dbReference>
<evidence type="ECO:0000256" key="1">
    <source>
        <dbReference type="ARBA" id="ARBA00023239"/>
    </source>
</evidence>
<dbReference type="GO" id="GO:0004056">
    <property type="term" value="F:argininosuccinate lyase activity"/>
    <property type="evidence" value="ECO:0007669"/>
    <property type="project" value="UniProtKB-EC"/>
</dbReference>
<evidence type="ECO:0000259" key="2">
    <source>
        <dbReference type="Pfam" id="PF00206"/>
    </source>
</evidence>
<dbReference type="Pfam" id="PF00206">
    <property type="entry name" value="Lyase_1"/>
    <property type="match status" value="1"/>
</dbReference>
<proteinExistence type="predicted"/>
<accession>A0A2X1WZF4</accession>
<gene>
    <name evidence="3" type="primary">argH_2</name>
    <name evidence="3" type="ORF">NCTC13076_00163</name>
</gene>